<dbReference type="OrthoDB" id="2154188at2759"/>
<dbReference type="GO" id="GO:0031902">
    <property type="term" value="C:late endosome membrane"/>
    <property type="evidence" value="ECO:0007669"/>
    <property type="project" value="TreeGrafter"/>
</dbReference>
<dbReference type="EMBL" id="HBIW01013929">
    <property type="protein sequence ID" value="CAE0696532.1"/>
    <property type="molecule type" value="Transcribed_RNA"/>
</dbReference>
<evidence type="ECO:0000313" key="2">
    <source>
        <dbReference type="EMBL" id="CAE0696532.1"/>
    </source>
</evidence>
<name>A0A7S3ZWR4_9STRA</name>
<reference evidence="3" key="2">
    <citation type="submission" date="2021-11" db="EMBL/GenBank/DDBJ databases">
        <authorList>
            <consortium name="Genoscope - CEA"/>
            <person name="William W."/>
        </authorList>
    </citation>
    <scope>NUCLEOTIDE SEQUENCE</scope>
</reference>
<dbReference type="GO" id="GO:0005886">
    <property type="term" value="C:plasma membrane"/>
    <property type="evidence" value="ECO:0007669"/>
    <property type="project" value="TreeGrafter"/>
</dbReference>
<dbReference type="Pfam" id="PF05050">
    <property type="entry name" value="Methyltransf_21"/>
    <property type="match status" value="1"/>
</dbReference>
<dbReference type="Proteomes" id="UP000789595">
    <property type="component" value="Unassembled WGS sequence"/>
</dbReference>
<dbReference type="InterPro" id="IPR006342">
    <property type="entry name" value="FkbM_mtfrase"/>
</dbReference>
<sequence>MWRWLAALPWILRGEAKFGSHRRACALDEQELIRNTQHNEFHQIINSMHGPRCGGFFVEAGANTGVNSVTRAFERIGWHGLCVEASPYLYHNFLVKNRKDCENIHAALVDGPDQVVFRAYTERLGDLSGIESFRTQKQWAKMEREHANDKRKWRLERTNVTALSPAKLVFGRGHVDLFSLDVEGAEMNVLKSFPFDEVRVDFWFVETNKLDREAFMTFMSGKHYHCHHVDHVNTLCRHKDVRANRRRR</sequence>
<dbReference type="GO" id="GO:0006888">
    <property type="term" value="P:endoplasmic reticulum to Golgi vesicle-mediated transport"/>
    <property type="evidence" value="ECO:0007669"/>
    <property type="project" value="TreeGrafter"/>
</dbReference>
<protein>
    <recommendedName>
        <fullName evidence="1">Methyltransferase FkbM domain-containing protein</fullName>
    </recommendedName>
</protein>
<dbReference type="PANTHER" id="PTHR34009">
    <property type="entry name" value="PROTEIN STAR"/>
    <property type="match status" value="1"/>
</dbReference>
<dbReference type="GO" id="GO:0016197">
    <property type="term" value="P:endosomal transport"/>
    <property type="evidence" value="ECO:0007669"/>
    <property type="project" value="TreeGrafter"/>
</dbReference>
<keyword evidence="4" id="KW-1185">Reference proteome</keyword>
<evidence type="ECO:0000259" key="1">
    <source>
        <dbReference type="Pfam" id="PF05050"/>
    </source>
</evidence>
<gene>
    <name evidence="2" type="ORF">PCAL00307_LOCUS11968</name>
    <name evidence="3" type="ORF">PECAL_6P13080</name>
</gene>
<evidence type="ECO:0000313" key="4">
    <source>
        <dbReference type="Proteomes" id="UP000789595"/>
    </source>
</evidence>
<reference evidence="2" key="1">
    <citation type="submission" date="2021-01" db="EMBL/GenBank/DDBJ databases">
        <authorList>
            <person name="Corre E."/>
            <person name="Pelletier E."/>
            <person name="Niang G."/>
            <person name="Scheremetjew M."/>
            <person name="Finn R."/>
            <person name="Kale V."/>
            <person name="Holt S."/>
            <person name="Cochrane G."/>
            <person name="Meng A."/>
            <person name="Brown T."/>
            <person name="Cohen L."/>
        </authorList>
    </citation>
    <scope>NUCLEOTIDE SEQUENCE</scope>
    <source>
        <strain evidence="2">CCMP1756</strain>
    </source>
</reference>
<dbReference type="Gene3D" id="3.40.50.150">
    <property type="entry name" value="Vaccinia Virus protein VP39"/>
    <property type="match status" value="1"/>
</dbReference>
<feature type="domain" description="Methyltransferase FkbM" evidence="1">
    <location>
        <begin position="60"/>
        <end position="211"/>
    </location>
</feature>
<organism evidence="2">
    <name type="scientific">Pelagomonas calceolata</name>
    <dbReference type="NCBI Taxonomy" id="35677"/>
    <lineage>
        <taxon>Eukaryota</taxon>
        <taxon>Sar</taxon>
        <taxon>Stramenopiles</taxon>
        <taxon>Ochrophyta</taxon>
        <taxon>Pelagophyceae</taxon>
        <taxon>Pelagomonadales</taxon>
        <taxon>Pelagomonadaceae</taxon>
        <taxon>Pelagomonas</taxon>
    </lineage>
</organism>
<proteinExistence type="predicted"/>
<dbReference type="InterPro" id="IPR029063">
    <property type="entry name" value="SAM-dependent_MTases_sf"/>
</dbReference>
<evidence type="ECO:0000313" key="3">
    <source>
        <dbReference type="EMBL" id="CAH0379679.1"/>
    </source>
</evidence>
<dbReference type="SUPFAM" id="SSF53335">
    <property type="entry name" value="S-adenosyl-L-methionine-dependent methyltransferases"/>
    <property type="match status" value="1"/>
</dbReference>
<dbReference type="EMBL" id="CAKKNE010000006">
    <property type="protein sequence ID" value="CAH0379679.1"/>
    <property type="molecule type" value="Genomic_DNA"/>
</dbReference>
<dbReference type="GO" id="GO:0005789">
    <property type="term" value="C:endoplasmic reticulum membrane"/>
    <property type="evidence" value="ECO:0007669"/>
    <property type="project" value="TreeGrafter"/>
</dbReference>
<dbReference type="PANTHER" id="PTHR34009:SF2">
    <property type="entry name" value="PROTEIN STAR"/>
    <property type="match status" value="1"/>
</dbReference>
<dbReference type="InterPro" id="IPR053202">
    <property type="entry name" value="EGF_Rcpt_Signaling_Reg"/>
</dbReference>
<dbReference type="AlphaFoldDB" id="A0A7S3ZWR4"/>
<accession>A0A7S3ZWR4</accession>
<dbReference type="GO" id="GO:0005794">
    <property type="term" value="C:Golgi apparatus"/>
    <property type="evidence" value="ECO:0007669"/>
    <property type="project" value="TreeGrafter"/>
</dbReference>